<keyword evidence="9 15" id="KW-0862">Zinc</keyword>
<dbReference type="HAMAP" id="MF_01690">
    <property type="entry name" value="DapE"/>
    <property type="match status" value="1"/>
</dbReference>
<dbReference type="InterPro" id="IPR050072">
    <property type="entry name" value="Peptidase_M20A"/>
</dbReference>
<evidence type="ECO:0000256" key="7">
    <source>
        <dbReference type="ARBA" id="ARBA00022723"/>
    </source>
</evidence>
<evidence type="ECO:0000256" key="1">
    <source>
        <dbReference type="ARBA" id="ARBA00005130"/>
    </source>
</evidence>
<evidence type="ECO:0000256" key="15">
    <source>
        <dbReference type="HAMAP-Rule" id="MF_01690"/>
    </source>
</evidence>
<gene>
    <name evidence="15" type="primary">dapE</name>
    <name evidence="17" type="ORF">AVDCRST_MAG62-682</name>
</gene>
<evidence type="ECO:0000256" key="3">
    <source>
        <dbReference type="ARBA" id="ARBA00011738"/>
    </source>
</evidence>
<feature type="active site" description="Proton acceptor" evidence="15">
    <location>
        <position position="135"/>
    </location>
</feature>
<dbReference type="UniPathway" id="UPA00034">
    <property type="reaction ID" value="UER00021"/>
</dbReference>
<keyword evidence="12 15" id="KW-0170">Cobalt</keyword>
<dbReference type="AlphaFoldDB" id="A0A6J4T465"/>
<dbReference type="InterPro" id="IPR011650">
    <property type="entry name" value="Peptidase_M20_dimer"/>
</dbReference>
<feature type="domain" description="Peptidase M20 dimerisation" evidence="16">
    <location>
        <begin position="177"/>
        <end position="282"/>
    </location>
</feature>
<evidence type="ECO:0000256" key="5">
    <source>
        <dbReference type="ARBA" id="ARBA00022391"/>
    </source>
</evidence>
<dbReference type="GO" id="GO:0019877">
    <property type="term" value="P:diaminopimelate biosynthetic process"/>
    <property type="evidence" value="ECO:0007669"/>
    <property type="project" value="UniProtKB-UniRule"/>
</dbReference>
<dbReference type="GO" id="GO:0050897">
    <property type="term" value="F:cobalt ion binding"/>
    <property type="evidence" value="ECO:0007669"/>
    <property type="project" value="UniProtKB-UniRule"/>
</dbReference>
<dbReference type="GO" id="GO:0008777">
    <property type="term" value="F:acetylornithine deacetylase activity"/>
    <property type="evidence" value="ECO:0007669"/>
    <property type="project" value="TreeGrafter"/>
</dbReference>
<evidence type="ECO:0000256" key="13">
    <source>
        <dbReference type="ARBA" id="ARBA00031891"/>
    </source>
</evidence>
<evidence type="ECO:0000256" key="4">
    <source>
        <dbReference type="ARBA" id="ARBA00011921"/>
    </source>
</evidence>
<comment type="subunit">
    <text evidence="3 15">Homodimer.</text>
</comment>
<dbReference type="Pfam" id="PF07687">
    <property type="entry name" value="M20_dimer"/>
    <property type="match status" value="1"/>
</dbReference>
<evidence type="ECO:0000256" key="9">
    <source>
        <dbReference type="ARBA" id="ARBA00022833"/>
    </source>
</evidence>
<keyword evidence="7 15" id="KW-0479">Metal-binding</keyword>
<feature type="binding site" evidence="15">
    <location>
        <position position="105"/>
    </location>
    <ligand>
        <name>Zn(2+)</name>
        <dbReference type="ChEBI" id="CHEBI:29105"/>
        <label>2</label>
    </ligand>
</feature>
<dbReference type="InterPro" id="IPR002933">
    <property type="entry name" value="Peptidase_M20"/>
</dbReference>
<dbReference type="InterPro" id="IPR001261">
    <property type="entry name" value="ArgE/DapE_CS"/>
</dbReference>
<name>A0A6J4T465_9SPHN</name>
<evidence type="ECO:0000256" key="10">
    <source>
        <dbReference type="ARBA" id="ARBA00022915"/>
    </source>
</evidence>
<comment type="cofactor">
    <cofactor evidence="15">
        <name>Zn(2+)</name>
        <dbReference type="ChEBI" id="CHEBI:29105"/>
    </cofactor>
    <cofactor evidence="15">
        <name>Co(2+)</name>
        <dbReference type="ChEBI" id="CHEBI:48828"/>
    </cofactor>
    <text evidence="15">Binds 2 Zn(2+) or Co(2+) ions per subunit.</text>
</comment>
<dbReference type="PROSITE" id="PS00759">
    <property type="entry name" value="ARGE_DAPE_CPG2_2"/>
    <property type="match status" value="1"/>
</dbReference>
<dbReference type="GO" id="GO:0006526">
    <property type="term" value="P:L-arginine biosynthetic process"/>
    <property type="evidence" value="ECO:0007669"/>
    <property type="project" value="TreeGrafter"/>
</dbReference>
<keyword evidence="11 15" id="KW-0457">Lysine biosynthesis</keyword>
<feature type="binding site" evidence="15">
    <location>
        <position position="74"/>
    </location>
    <ligand>
        <name>Zn(2+)</name>
        <dbReference type="ChEBI" id="CHEBI:29105"/>
        <label>1</label>
    </ligand>
</feature>
<feature type="binding site" evidence="15">
    <location>
        <position position="105"/>
    </location>
    <ligand>
        <name>Zn(2+)</name>
        <dbReference type="ChEBI" id="CHEBI:29105"/>
        <label>1</label>
    </ligand>
</feature>
<evidence type="ECO:0000256" key="14">
    <source>
        <dbReference type="ARBA" id="ARBA00051301"/>
    </source>
</evidence>
<dbReference type="PANTHER" id="PTHR43808:SF31">
    <property type="entry name" value="N-ACETYL-L-CITRULLINE DEACETYLASE"/>
    <property type="match status" value="1"/>
</dbReference>
<dbReference type="GO" id="GO:0009014">
    <property type="term" value="F:succinyl-diaminopimelate desuccinylase activity"/>
    <property type="evidence" value="ECO:0007669"/>
    <property type="project" value="UniProtKB-UniRule"/>
</dbReference>
<comment type="pathway">
    <text evidence="1 15">Amino-acid biosynthesis; L-lysine biosynthesis via DAP pathway; LL-2,6-diaminopimelate from (S)-tetrahydrodipicolinate (succinylase route): step 3/3.</text>
</comment>
<dbReference type="GO" id="GO:0009089">
    <property type="term" value="P:lysine biosynthetic process via diaminopimelate"/>
    <property type="evidence" value="ECO:0007669"/>
    <property type="project" value="UniProtKB-UniRule"/>
</dbReference>
<reference evidence="17" key="1">
    <citation type="submission" date="2020-02" db="EMBL/GenBank/DDBJ databases">
        <authorList>
            <person name="Meier V. D."/>
        </authorList>
    </citation>
    <scope>NUCLEOTIDE SEQUENCE</scope>
    <source>
        <strain evidence="17">AVDCRST_MAG62</strain>
    </source>
</reference>
<organism evidence="17">
    <name type="scientific">uncultured Sphingomonas sp</name>
    <dbReference type="NCBI Taxonomy" id="158754"/>
    <lineage>
        <taxon>Bacteria</taxon>
        <taxon>Pseudomonadati</taxon>
        <taxon>Pseudomonadota</taxon>
        <taxon>Alphaproteobacteria</taxon>
        <taxon>Sphingomonadales</taxon>
        <taxon>Sphingomonadaceae</taxon>
        <taxon>Sphingomonas</taxon>
        <taxon>environmental samples</taxon>
    </lineage>
</organism>
<evidence type="ECO:0000256" key="11">
    <source>
        <dbReference type="ARBA" id="ARBA00023154"/>
    </source>
</evidence>
<sequence length="376" mass="39780">MPIIDPVELAAKLISVPSITPASGAVFDVLDETLTALGFIVHRFTTGEAPDGPTENMVAIREAGPGPHFGFAGHLDVVPPGEGWSGDPFLARIDAGRLIGRGSNDMKSAIAAMAAATAALEQQRGTLSFLITGDEEGYATYGTPRIVDWLNQRGIRPDMILIGEPTSEQRLGDTVKIGRRGSVNMWIDVPGTQGHVAYPHKADNPVGKLARIVAAIDAIHLDDGTDAFPPSNLEFTSLDTPTHASNVIPGGATAQLNIRFNNLQHGPDLVQQVTERAQAIEPRAVVRARISGEAFLTPPGELYDLVVGAIETECGISPALSTSGGTSDGRFLIQLCPVVDFGLPNATMHKLDESAAVEDIHALTRIYGRIIAKLLG</sequence>
<dbReference type="InterPro" id="IPR005941">
    <property type="entry name" value="DapE_proteobac"/>
</dbReference>
<keyword evidence="8 15" id="KW-0378">Hydrolase</keyword>
<proteinExistence type="inferred from homology"/>
<evidence type="ECO:0000256" key="8">
    <source>
        <dbReference type="ARBA" id="ARBA00022801"/>
    </source>
</evidence>
<evidence type="ECO:0000256" key="2">
    <source>
        <dbReference type="ARBA" id="ARBA00006746"/>
    </source>
</evidence>
<comment type="catalytic activity">
    <reaction evidence="14 15">
        <text>N-succinyl-(2S,6S)-2,6-diaminopimelate + H2O = (2S,6S)-2,6-diaminopimelate + succinate</text>
        <dbReference type="Rhea" id="RHEA:22608"/>
        <dbReference type="ChEBI" id="CHEBI:15377"/>
        <dbReference type="ChEBI" id="CHEBI:30031"/>
        <dbReference type="ChEBI" id="CHEBI:57609"/>
        <dbReference type="ChEBI" id="CHEBI:58087"/>
        <dbReference type="EC" id="3.5.1.18"/>
    </reaction>
</comment>
<dbReference type="GO" id="GO:0008270">
    <property type="term" value="F:zinc ion binding"/>
    <property type="evidence" value="ECO:0007669"/>
    <property type="project" value="UniProtKB-UniRule"/>
</dbReference>
<keyword evidence="10 15" id="KW-0220">Diaminopimelate biosynthesis</keyword>
<evidence type="ECO:0000256" key="6">
    <source>
        <dbReference type="ARBA" id="ARBA00022605"/>
    </source>
</evidence>
<comment type="similarity">
    <text evidence="2 15">Belongs to the peptidase M20A family. DapE subfamily.</text>
</comment>
<accession>A0A6J4T465</accession>
<dbReference type="InterPro" id="IPR036264">
    <property type="entry name" value="Bact_exopeptidase_dim_dom"/>
</dbReference>
<protein>
    <recommendedName>
        <fullName evidence="5 15">Succinyl-diaminopimelate desuccinylase</fullName>
        <shortName evidence="15">SDAP desuccinylase</shortName>
        <ecNumber evidence="4 15">3.5.1.18</ecNumber>
    </recommendedName>
    <alternativeName>
        <fullName evidence="13 15">N-succinyl-LL-2,6-diaminoheptanedioate amidohydrolase</fullName>
    </alternativeName>
</protein>
<dbReference type="Pfam" id="PF01546">
    <property type="entry name" value="Peptidase_M20"/>
    <property type="match status" value="1"/>
</dbReference>
<evidence type="ECO:0000256" key="12">
    <source>
        <dbReference type="ARBA" id="ARBA00023285"/>
    </source>
</evidence>
<feature type="binding site" evidence="15">
    <location>
        <position position="136"/>
    </location>
    <ligand>
        <name>Zn(2+)</name>
        <dbReference type="ChEBI" id="CHEBI:29105"/>
        <label>2</label>
    </ligand>
</feature>
<dbReference type="EC" id="3.5.1.18" evidence="4 15"/>
<feature type="binding site" evidence="15">
    <location>
        <position position="349"/>
    </location>
    <ligand>
        <name>Zn(2+)</name>
        <dbReference type="ChEBI" id="CHEBI:29105"/>
        <label>2</label>
    </ligand>
</feature>
<comment type="function">
    <text evidence="15">Catalyzes the hydrolysis of N-succinyl-L,L-diaminopimelic acid (SDAP), forming succinate and LL-2,6-diaminopimelate (DAP), an intermediate involved in the bacterial biosynthesis of lysine and meso-diaminopimelic acid, an essential component of bacterial cell walls.</text>
</comment>
<dbReference type="NCBIfam" id="NF009557">
    <property type="entry name" value="PRK13009.1"/>
    <property type="match status" value="1"/>
</dbReference>
<dbReference type="SUPFAM" id="SSF53187">
    <property type="entry name" value="Zn-dependent exopeptidases"/>
    <property type="match status" value="1"/>
</dbReference>
<dbReference type="EMBL" id="CADCWB010000084">
    <property type="protein sequence ID" value="CAA9513692.1"/>
    <property type="molecule type" value="Genomic_DNA"/>
</dbReference>
<feature type="binding site" evidence="15">
    <location>
        <position position="164"/>
    </location>
    <ligand>
        <name>Zn(2+)</name>
        <dbReference type="ChEBI" id="CHEBI:29105"/>
        <label>1</label>
    </ligand>
</feature>
<evidence type="ECO:0000259" key="16">
    <source>
        <dbReference type="Pfam" id="PF07687"/>
    </source>
</evidence>
<dbReference type="PANTHER" id="PTHR43808">
    <property type="entry name" value="ACETYLORNITHINE DEACETYLASE"/>
    <property type="match status" value="1"/>
</dbReference>
<dbReference type="SUPFAM" id="SSF55031">
    <property type="entry name" value="Bacterial exopeptidase dimerisation domain"/>
    <property type="match status" value="1"/>
</dbReference>
<feature type="active site" evidence="15">
    <location>
        <position position="76"/>
    </location>
</feature>
<keyword evidence="6 15" id="KW-0028">Amino-acid biosynthesis</keyword>
<dbReference type="Gene3D" id="3.40.630.10">
    <property type="entry name" value="Zn peptidases"/>
    <property type="match status" value="2"/>
</dbReference>
<evidence type="ECO:0000313" key="17">
    <source>
        <dbReference type="EMBL" id="CAA9513692.1"/>
    </source>
</evidence>